<protein>
    <recommendedName>
        <fullName evidence="4">DUF2914 domain-containing protein</fullName>
    </recommendedName>
</protein>
<proteinExistence type="predicted"/>
<evidence type="ECO:0000313" key="3">
    <source>
        <dbReference type="Proteomes" id="UP001060012"/>
    </source>
</evidence>
<feature type="chain" id="PRO_5045975353" description="DUF2914 domain-containing protein" evidence="1">
    <location>
        <begin position="20"/>
        <end position="118"/>
    </location>
</feature>
<name>A0ABY5E431_9BACT</name>
<sequence length="118" mass="13903">MTRFLIPFLFLVTFSFAQMQENENFIEEEKESSVDCLILKDENSIICKFETQRSVEDQTIIAQWIDPTGEVSRSREMIVPAGHGSIYDYRYIKGRVDGTWTFKIILDNQEYTTQFELK</sequence>
<accession>A0ABY5E431</accession>
<gene>
    <name evidence="2" type="ORF">NJU99_11760</name>
</gene>
<evidence type="ECO:0008006" key="4">
    <source>
        <dbReference type="Google" id="ProtNLM"/>
    </source>
</evidence>
<reference evidence="2" key="1">
    <citation type="submission" date="2022-07" db="EMBL/GenBank/DDBJ databases">
        <title>Arcobacter roscoffensis sp. nov., a marine bacterium isolated from coastal seawater collected from Roscoff, France.</title>
        <authorList>
            <person name="Pascual J."/>
            <person name="Lepeaux C."/>
            <person name="Methner A."/>
            <person name="Overmann J."/>
        </authorList>
    </citation>
    <scope>NUCLEOTIDE SEQUENCE</scope>
    <source>
        <strain evidence="2">ARW1-2F2</strain>
    </source>
</reference>
<evidence type="ECO:0000313" key="2">
    <source>
        <dbReference type="EMBL" id="UTJ05920.1"/>
    </source>
</evidence>
<keyword evidence="3" id="KW-1185">Reference proteome</keyword>
<dbReference type="Proteomes" id="UP001060012">
    <property type="component" value="Chromosome"/>
</dbReference>
<organism evidence="2 3">
    <name type="scientific">Arcobacter roscoffensis</name>
    <dbReference type="NCBI Taxonomy" id="2961520"/>
    <lineage>
        <taxon>Bacteria</taxon>
        <taxon>Pseudomonadati</taxon>
        <taxon>Campylobacterota</taxon>
        <taxon>Epsilonproteobacteria</taxon>
        <taxon>Campylobacterales</taxon>
        <taxon>Arcobacteraceae</taxon>
        <taxon>Arcobacter</taxon>
    </lineage>
</organism>
<dbReference type="RefSeq" id="WP_254576101.1">
    <property type="nucleotide sequence ID" value="NZ_CP100595.1"/>
</dbReference>
<evidence type="ECO:0000256" key="1">
    <source>
        <dbReference type="SAM" id="SignalP"/>
    </source>
</evidence>
<keyword evidence="1" id="KW-0732">Signal</keyword>
<feature type="signal peptide" evidence="1">
    <location>
        <begin position="1"/>
        <end position="19"/>
    </location>
</feature>
<dbReference type="EMBL" id="CP100595">
    <property type="protein sequence ID" value="UTJ05920.1"/>
    <property type="molecule type" value="Genomic_DNA"/>
</dbReference>